<reference evidence="4" key="1">
    <citation type="submission" date="2020-08" db="EMBL/GenBank/DDBJ databases">
        <authorList>
            <person name="Cejkova D."/>
            <person name="Kubasova T."/>
            <person name="Jahodarova E."/>
            <person name="Rychlik I."/>
        </authorList>
    </citation>
    <scope>NUCLEOTIDE SEQUENCE</scope>
    <source>
        <strain evidence="4">An582</strain>
    </source>
</reference>
<dbReference type="Gene3D" id="3.30.70.100">
    <property type="match status" value="1"/>
</dbReference>
<dbReference type="SUPFAM" id="SSF55008">
    <property type="entry name" value="HMA, heavy metal-associated domain"/>
    <property type="match status" value="1"/>
</dbReference>
<dbReference type="FunFam" id="3.30.70.100:FF:000005">
    <property type="entry name" value="Copper-exporting P-type ATPase A"/>
    <property type="match status" value="1"/>
</dbReference>
<dbReference type="GO" id="GO:0046872">
    <property type="term" value="F:metal ion binding"/>
    <property type="evidence" value="ECO:0007669"/>
    <property type="project" value="UniProtKB-KW"/>
</dbReference>
<dbReference type="PROSITE" id="PS01047">
    <property type="entry name" value="HMA_1"/>
    <property type="match status" value="1"/>
</dbReference>
<dbReference type="InterPro" id="IPR036163">
    <property type="entry name" value="HMA_dom_sf"/>
</dbReference>
<accession>A0A938X9D5</accession>
<feature type="domain" description="HMA" evidence="3">
    <location>
        <begin position="55"/>
        <end position="119"/>
    </location>
</feature>
<proteinExistence type="predicted"/>
<keyword evidence="2" id="KW-0186">Copper</keyword>
<keyword evidence="1" id="KW-0479">Metal-binding</keyword>
<dbReference type="RefSeq" id="WP_204905689.1">
    <property type="nucleotide sequence ID" value="NZ_JACJKS010000003.1"/>
</dbReference>
<reference evidence="4" key="2">
    <citation type="journal article" date="2021" name="Sci. Rep.">
        <title>The distribution of antibiotic resistance genes in chicken gut microbiota commensals.</title>
        <authorList>
            <person name="Juricova H."/>
            <person name="Matiasovicova J."/>
            <person name="Kubasova T."/>
            <person name="Cejkova D."/>
            <person name="Rychlik I."/>
        </authorList>
    </citation>
    <scope>NUCLEOTIDE SEQUENCE</scope>
    <source>
        <strain evidence="4">An582</strain>
    </source>
</reference>
<dbReference type="InterPro" id="IPR006121">
    <property type="entry name" value="HMA_dom"/>
</dbReference>
<evidence type="ECO:0000313" key="4">
    <source>
        <dbReference type="EMBL" id="MBM6947639.1"/>
    </source>
</evidence>
<dbReference type="PROSITE" id="PS50846">
    <property type="entry name" value="HMA_2"/>
    <property type="match status" value="1"/>
</dbReference>
<dbReference type="EMBL" id="JACJKS010000003">
    <property type="protein sequence ID" value="MBM6947639.1"/>
    <property type="molecule type" value="Genomic_DNA"/>
</dbReference>
<organism evidence="4 5">
    <name type="scientific">Mordavella massiliensis</name>
    <dbReference type="NCBI Taxonomy" id="1871024"/>
    <lineage>
        <taxon>Bacteria</taxon>
        <taxon>Bacillati</taxon>
        <taxon>Bacillota</taxon>
        <taxon>Clostridia</taxon>
        <taxon>Eubacteriales</taxon>
        <taxon>Clostridiaceae</taxon>
        <taxon>Mordavella</taxon>
    </lineage>
</organism>
<evidence type="ECO:0000259" key="3">
    <source>
        <dbReference type="PROSITE" id="PS50846"/>
    </source>
</evidence>
<dbReference type="InterPro" id="IPR017969">
    <property type="entry name" value="Heavy-metal-associated_CS"/>
</dbReference>
<sequence>MSDVIIMIVILIVLIFAVKGSWKHFKGEGACCGGGSGSVKPKKPKKKTLDGPVIGRRTIRISGMHCQNCVNSVTSALNAIDGVSAKVNLKDNSAEVSYDRPVDVADLKRAVERAGFKVDGILQE</sequence>
<protein>
    <submittedName>
        <fullName evidence="4">Heavy-metal-associated domain-containing protein</fullName>
    </submittedName>
</protein>
<dbReference type="AlphaFoldDB" id="A0A938X9D5"/>
<dbReference type="Pfam" id="PF00403">
    <property type="entry name" value="HMA"/>
    <property type="match status" value="1"/>
</dbReference>
<comment type="caution">
    <text evidence="4">The sequence shown here is derived from an EMBL/GenBank/DDBJ whole genome shotgun (WGS) entry which is preliminary data.</text>
</comment>
<dbReference type="Proteomes" id="UP000705508">
    <property type="component" value="Unassembled WGS sequence"/>
</dbReference>
<dbReference type="CDD" id="cd00371">
    <property type="entry name" value="HMA"/>
    <property type="match status" value="1"/>
</dbReference>
<name>A0A938X9D5_9CLOT</name>
<evidence type="ECO:0000256" key="2">
    <source>
        <dbReference type="ARBA" id="ARBA00023008"/>
    </source>
</evidence>
<evidence type="ECO:0000256" key="1">
    <source>
        <dbReference type="ARBA" id="ARBA00022723"/>
    </source>
</evidence>
<gene>
    <name evidence="4" type="ORF">H6A20_03035</name>
</gene>
<evidence type="ECO:0000313" key="5">
    <source>
        <dbReference type="Proteomes" id="UP000705508"/>
    </source>
</evidence>